<comment type="subcellular location">
    <subcellularLocation>
        <location evidence="1">Cell membrane</location>
        <topology evidence="1">Multi-pass membrane protein</topology>
    </subcellularLocation>
</comment>
<dbReference type="RefSeq" id="WP_109349053.1">
    <property type="nucleotide sequence ID" value="NZ_BJUE01000004.1"/>
</dbReference>
<dbReference type="Proteomes" id="UP000294641">
    <property type="component" value="Unassembled WGS sequence"/>
</dbReference>
<evidence type="ECO:0000256" key="6">
    <source>
        <dbReference type="SAM" id="MobiDB-lite"/>
    </source>
</evidence>
<dbReference type="EMBL" id="SNZG01000008">
    <property type="protein sequence ID" value="TDR40565.1"/>
    <property type="molecule type" value="Genomic_DNA"/>
</dbReference>
<name>A0A2U3AEZ9_9BACL</name>
<dbReference type="Pfam" id="PF06271">
    <property type="entry name" value="RDD"/>
    <property type="match status" value="1"/>
</dbReference>
<proteinExistence type="predicted"/>
<keyword evidence="3 7" id="KW-0812">Transmembrane</keyword>
<comment type="caution">
    <text evidence="9">The sequence shown here is derived from an EMBL/GenBank/DDBJ whole genome shotgun (WGS) entry which is preliminary data.</text>
</comment>
<evidence type="ECO:0000256" key="3">
    <source>
        <dbReference type="ARBA" id="ARBA00022692"/>
    </source>
</evidence>
<evidence type="ECO:0000313" key="12">
    <source>
        <dbReference type="Proteomes" id="UP000294641"/>
    </source>
</evidence>
<feature type="compositionally biased region" description="Basic and acidic residues" evidence="6">
    <location>
        <begin position="169"/>
        <end position="192"/>
    </location>
</feature>
<feature type="transmembrane region" description="Helical" evidence="7">
    <location>
        <begin position="56"/>
        <end position="78"/>
    </location>
</feature>
<evidence type="ECO:0000313" key="10">
    <source>
        <dbReference type="EMBL" id="TDR40565.1"/>
    </source>
</evidence>
<sequence length="192" mass="22061">MTGLATEASVDRTFEHKPAGFWVRFFAYLIDVLLINVVLVGLFVRNIFVYSNIESFTIAYISLYSIVAGIVFYIYFILMTKFFGQTLGKMIFGLKVVSDSGKELTWSTVLFREAVGRFISVVVKVLYLIVPFTQKHKAVHDFIADTHVVHEKTYSKKVEELSKTTSTSLKERYNEDELNKSESKQLQDKEEL</sequence>
<protein>
    <submittedName>
        <fullName evidence="9 10">RDD family</fullName>
    </submittedName>
</protein>
<feature type="domain" description="RDD" evidence="8">
    <location>
        <begin position="18"/>
        <end position="144"/>
    </location>
</feature>
<reference evidence="9 11" key="1">
    <citation type="submission" date="2018-06" db="EMBL/GenBank/DDBJ databases">
        <authorList>
            <consortium name="Pathogen Informatics"/>
            <person name="Doyle S."/>
        </authorList>
    </citation>
    <scope>NUCLEOTIDE SEQUENCE [LARGE SCALE GENOMIC DNA]</scope>
    <source>
        <strain evidence="9 11">NCTC10597</strain>
    </source>
</reference>
<dbReference type="InterPro" id="IPR010432">
    <property type="entry name" value="RDD"/>
</dbReference>
<evidence type="ECO:0000256" key="5">
    <source>
        <dbReference type="ARBA" id="ARBA00023136"/>
    </source>
</evidence>
<reference evidence="10 12" key="2">
    <citation type="submission" date="2019-03" db="EMBL/GenBank/DDBJ databases">
        <title>Genomic Encyclopedia of Type Strains, Phase IV (KMG-IV): sequencing the most valuable type-strain genomes for metagenomic binning, comparative biology and taxonomic classification.</title>
        <authorList>
            <person name="Goeker M."/>
        </authorList>
    </citation>
    <scope>NUCLEOTIDE SEQUENCE [LARGE SCALE GENOMIC DNA]</scope>
    <source>
        <strain evidence="10 12">DSM 20580</strain>
    </source>
</reference>
<evidence type="ECO:0000256" key="4">
    <source>
        <dbReference type="ARBA" id="ARBA00022989"/>
    </source>
</evidence>
<evidence type="ECO:0000256" key="1">
    <source>
        <dbReference type="ARBA" id="ARBA00004651"/>
    </source>
</evidence>
<dbReference type="GO" id="GO:0005886">
    <property type="term" value="C:plasma membrane"/>
    <property type="evidence" value="ECO:0007669"/>
    <property type="project" value="UniProtKB-SubCell"/>
</dbReference>
<evidence type="ECO:0000313" key="11">
    <source>
        <dbReference type="Proteomes" id="UP000254330"/>
    </source>
</evidence>
<feature type="region of interest" description="Disordered" evidence="6">
    <location>
        <begin position="163"/>
        <end position="192"/>
    </location>
</feature>
<dbReference type="Proteomes" id="UP000254330">
    <property type="component" value="Unassembled WGS sequence"/>
</dbReference>
<evidence type="ECO:0000256" key="7">
    <source>
        <dbReference type="SAM" id="Phobius"/>
    </source>
</evidence>
<dbReference type="AlphaFoldDB" id="A0A2U3AEZ9"/>
<evidence type="ECO:0000259" key="8">
    <source>
        <dbReference type="Pfam" id="PF06271"/>
    </source>
</evidence>
<dbReference type="EMBL" id="UGNP01000001">
    <property type="protein sequence ID" value="STX10304.1"/>
    <property type="molecule type" value="Genomic_DNA"/>
</dbReference>
<accession>A0A2U3AEZ9</accession>
<dbReference type="PANTHER" id="PTHR36115:SF9">
    <property type="entry name" value="LMO1584 PROTEIN"/>
    <property type="match status" value="1"/>
</dbReference>
<dbReference type="OrthoDB" id="9793824at2"/>
<evidence type="ECO:0000313" key="9">
    <source>
        <dbReference type="EMBL" id="STX10304.1"/>
    </source>
</evidence>
<keyword evidence="5 7" id="KW-0472">Membrane</keyword>
<gene>
    <name evidence="10" type="ORF">DFR61_10879</name>
    <name evidence="9" type="ORF">NCTC10597_02024</name>
</gene>
<feature type="transmembrane region" description="Helical" evidence="7">
    <location>
        <begin position="25"/>
        <end position="44"/>
    </location>
</feature>
<keyword evidence="12" id="KW-1185">Reference proteome</keyword>
<dbReference type="PANTHER" id="PTHR36115">
    <property type="entry name" value="PROLINE-RICH ANTIGEN HOMOLOG-RELATED"/>
    <property type="match status" value="1"/>
</dbReference>
<keyword evidence="4 7" id="KW-1133">Transmembrane helix</keyword>
<evidence type="ECO:0000256" key="2">
    <source>
        <dbReference type="ARBA" id="ARBA00022475"/>
    </source>
</evidence>
<organism evidence="9 11">
    <name type="scientific">Kurthia zopfii</name>
    <dbReference type="NCBI Taxonomy" id="1650"/>
    <lineage>
        <taxon>Bacteria</taxon>
        <taxon>Bacillati</taxon>
        <taxon>Bacillota</taxon>
        <taxon>Bacilli</taxon>
        <taxon>Bacillales</taxon>
        <taxon>Caryophanaceae</taxon>
        <taxon>Kurthia</taxon>
    </lineage>
</organism>
<dbReference type="InterPro" id="IPR051791">
    <property type="entry name" value="Pra-immunoreactive"/>
</dbReference>
<keyword evidence="2" id="KW-1003">Cell membrane</keyword>